<dbReference type="InterPro" id="IPR050923">
    <property type="entry name" value="Cell_Proc_Reg/RNA_Proc"/>
</dbReference>
<sequence>MRRPPFDYAPRHYYQAKYSSKNIPIFEKSGLLDECEIVNGIQLKYSEPADAISPKQYFNTHHIPLHKRPILKAKLYRKASAFPIKEFNLETKSSYLIGRISINKTSNGIYSSRNSILDIGIPDRSYSKQHCVIQFREIKGRLCAYIMDLESVNGTSLNGISIPTRRYVELSNNDTISYQIENDISADYEVLFQQG</sequence>
<dbReference type="PANTHER" id="PTHR23308">
    <property type="entry name" value="NUCLEAR INHIBITOR OF PROTEIN PHOSPHATASE-1"/>
    <property type="match status" value="1"/>
</dbReference>
<dbReference type="SMART" id="SM00240">
    <property type="entry name" value="FHA"/>
    <property type="match status" value="1"/>
</dbReference>
<keyword evidence="3" id="KW-1185">Reference proteome</keyword>
<dbReference type="Pfam" id="PF00498">
    <property type="entry name" value="FHA"/>
    <property type="match status" value="1"/>
</dbReference>
<dbReference type="PROSITE" id="PS50006">
    <property type="entry name" value="FHA_DOMAIN"/>
    <property type="match status" value="1"/>
</dbReference>
<evidence type="ECO:0000313" key="3">
    <source>
        <dbReference type="Proteomes" id="UP001306508"/>
    </source>
</evidence>
<dbReference type="SUPFAM" id="SSF49879">
    <property type="entry name" value="SMAD/FHA domain"/>
    <property type="match status" value="1"/>
</dbReference>
<name>A0AAN7WTI3_9SACH</name>
<evidence type="ECO:0000313" key="2">
    <source>
        <dbReference type="EMBL" id="KAK5780793.1"/>
    </source>
</evidence>
<dbReference type="InterPro" id="IPR000253">
    <property type="entry name" value="FHA_dom"/>
</dbReference>
<dbReference type="EMBL" id="JAWIZZ010000040">
    <property type="protein sequence ID" value="KAK5780793.1"/>
    <property type="molecule type" value="Genomic_DNA"/>
</dbReference>
<dbReference type="AlphaFoldDB" id="A0AAN7WTI3"/>
<proteinExistence type="predicted"/>
<dbReference type="Gene3D" id="2.60.200.20">
    <property type="match status" value="1"/>
</dbReference>
<dbReference type="Proteomes" id="UP001306508">
    <property type="component" value="Unassembled WGS sequence"/>
</dbReference>
<comment type="caution">
    <text evidence="2">The sequence shown here is derived from an EMBL/GenBank/DDBJ whole genome shotgun (WGS) entry which is preliminary data.</text>
</comment>
<organism evidence="2 3">
    <name type="scientific">Arxiozyma heterogenica</name>
    <dbReference type="NCBI Taxonomy" id="278026"/>
    <lineage>
        <taxon>Eukaryota</taxon>
        <taxon>Fungi</taxon>
        <taxon>Dikarya</taxon>
        <taxon>Ascomycota</taxon>
        <taxon>Saccharomycotina</taxon>
        <taxon>Saccharomycetes</taxon>
        <taxon>Saccharomycetales</taxon>
        <taxon>Saccharomycetaceae</taxon>
        <taxon>Arxiozyma</taxon>
    </lineage>
</organism>
<gene>
    <name evidence="2" type="ORF">RI543_001918</name>
</gene>
<reference evidence="3" key="1">
    <citation type="submission" date="2023-07" db="EMBL/GenBank/DDBJ databases">
        <title>A draft genome of Kazachstania heterogenica Y-27499.</title>
        <authorList>
            <person name="Donic C."/>
            <person name="Kralova J.S."/>
            <person name="Fidel L."/>
            <person name="Ben-Dor S."/>
            <person name="Jung S."/>
        </authorList>
    </citation>
    <scope>NUCLEOTIDE SEQUENCE [LARGE SCALE GENOMIC DNA]</scope>
    <source>
        <strain evidence="3">Y27499</strain>
    </source>
</reference>
<accession>A0AAN7WTI3</accession>
<dbReference type="InterPro" id="IPR008984">
    <property type="entry name" value="SMAD_FHA_dom_sf"/>
</dbReference>
<evidence type="ECO:0000259" key="1">
    <source>
        <dbReference type="PROSITE" id="PS50006"/>
    </source>
</evidence>
<protein>
    <recommendedName>
        <fullName evidence="1">FHA domain-containing protein</fullName>
    </recommendedName>
</protein>
<feature type="domain" description="FHA" evidence="1">
    <location>
        <begin position="95"/>
        <end position="162"/>
    </location>
</feature>